<keyword evidence="3" id="KW-0808">Transferase</keyword>
<dbReference type="InterPro" id="IPR008266">
    <property type="entry name" value="Tyr_kinase_AS"/>
</dbReference>
<organism evidence="13">
    <name type="scientific">Scylla olivacea</name>
    <name type="common">Orange mud crab</name>
    <name type="synonym">Cancer olivacea</name>
    <dbReference type="NCBI Taxonomy" id="85551"/>
    <lineage>
        <taxon>Eukaryota</taxon>
        <taxon>Metazoa</taxon>
        <taxon>Ecdysozoa</taxon>
        <taxon>Arthropoda</taxon>
        <taxon>Crustacea</taxon>
        <taxon>Multicrustacea</taxon>
        <taxon>Malacostraca</taxon>
        <taxon>Eumalacostraca</taxon>
        <taxon>Eucarida</taxon>
        <taxon>Decapoda</taxon>
        <taxon>Pleocyemata</taxon>
        <taxon>Brachyura</taxon>
        <taxon>Eubrachyura</taxon>
        <taxon>Portunoidea</taxon>
        <taxon>Portunidae</taxon>
        <taxon>Portuninae</taxon>
        <taxon>Scylla</taxon>
    </lineage>
</organism>
<sequence>MIVQGENRPRVRAAVAKRVGHGQVASSARGGNSPTCYHPPRPAYSSPPPASPACLAASTMNSVHRGLSLYEFLTEAELLHYFNNFKNNLKVQNVSQIKFVTDEDLQAVGMSRPEIRRLKKYFHKYCPQTYLSKFKKILLARREGNDEGEVVVPDETGERPSVRVPSKHIIPADAIVINKELGVGEFGVVQQGVWTNEEGERIQVAIKCLSKERMQTQPMEFLKEASIMHNINSEHIVRLYGVVLDTNALMLVTELAPLRSLLECIKEPSLRVSFPVVSLCHFSIQICDGMSYLEGKRLIHRDLAARNILVFSKNKIKISDFGLSRALGVGKDYYQTNFNVNLKLPIAWCAPECINYLRFTSASDVWAFGVTLWEMFSYGFQPWAALTGQQILEAIDEPNFQRLEQPEACPREYYNIMLKCWQHDPAKRPRFVDLMNILPECKPEQMQVVRENEDPPSTPGGKRDRLQYRVGDIITVLDKRPVPDNPAIWKGVLNSGKTGHFNPANSVTYLGTNIPSNKSNFQRGDGKNPYSSRRRLRPEMISGPQGDLKHTGHVGLDGAYFGDVSFLGDKYHQLPKQIVTPYKPSDDHDQTPSLTRASSDVSDRAPLLKKVGDEGKSGPAAEHNWSDTASEEQPDSPARSRQTDHEYHEISDEEDEPVPKPFCSSSFDLGPSLMDEVFKALGGSSTDDTVSLDPPASLPPLTPTHPTQALLEDNETHNVKNELKEIASKLTGKDNSKKKQATVKPISAADQRTLDSAIAMANELASKSMSELECNPESPGDSEGIPDSPITPSSPTKHPGGSRFSFKFSMKGSPKSERRHFSAEAASIPDIQSSISEEAREVYNFLVERPGLDPDSLGCRVEPDSPHASDPEPAEHNPLRMLRAGVTVRPKIRGNKHNLGGGMGFSTIERSHGMRAAGVKEGLSISTTNSSDLSTHQTLPKGFKHSKVPPPVKPKPSPLVIPNSAHRSSSSDADIATSPDGYSLDGSSQDAVNLLPLPPRDRTRPTASLTKPRHQRKHPLIIPGGVANSLLRGGGHASALSSGDKQDAPAGRLIIQHTHNPQLESHGTPDNVSSTLQSAESQEGDEATGGLGTRLPPAKPPRLFTSPSSLNDSFESQVASEMDALDDIQEEELSVSPPGPHPPPYPSSGSIPEPHTPSPDLSLPSNGFRERLGGGSSGGSSLYQYGDHVSCEDLLDFAMDRPNSRRTQGPARGTQSDEVHIMQKVLKNEHVSPEECVVALNECEWDVHRALKLTRLQLLIPSHRVSLEAARSTLASFSWDVGKAASYLVATQGISEDTAQV</sequence>
<evidence type="ECO:0000256" key="8">
    <source>
        <dbReference type="ARBA" id="ARBA00047899"/>
    </source>
</evidence>
<keyword evidence="4 9" id="KW-0547">Nucleotide-binding</keyword>
<dbReference type="GO" id="GO:0002009">
    <property type="term" value="P:morphogenesis of an epithelium"/>
    <property type="evidence" value="ECO:0007669"/>
    <property type="project" value="UniProtKB-ARBA"/>
</dbReference>
<dbReference type="PROSITE" id="PS50108">
    <property type="entry name" value="CRIB"/>
    <property type="match status" value="1"/>
</dbReference>
<keyword evidence="2" id="KW-0728">SH3 domain</keyword>
<dbReference type="InterPro" id="IPR000095">
    <property type="entry name" value="CRIB_dom"/>
</dbReference>
<dbReference type="PROSITE" id="PS50011">
    <property type="entry name" value="PROTEIN_KINASE_DOM"/>
    <property type="match status" value="1"/>
</dbReference>
<dbReference type="EC" id="2.7.10.2" evidence="1"/>
<evidence type="ECO:0000313" key="13">
    <source>
        <dbReference type="EMBL" id="JAI59585.1"/>
    </source>
</evidence>
<dbReference type="InterPro" id="IPR011009">
    <property type="entry name" value="Kinase-like_dom_sf"/>
</dbReference>
<dbReference type="InterPro" id="IPR055175">
    <property type="entry name" value="ACK/TNK-like_SAM"/>
</dbReference>
<dbReference type="PROSITE" id="PS00109">
    <property type="entry name" value="PROTEIN_KINASE_TYR"/>
    <property type="match status" value="1"/>
</dbReference>
<evidence type="ECO:0000256" key="3">
    <source>
        <dbReference type="ARBA" id="ARBA00022679"/>
    </source>
</evidence>
<dbReference type="GO" id="GO:0004715">
    <property type="term" value="F:non-membrane spanning protein tyrosine kinase activity"/>
    <property type="evidence" value="ECO:0007669"/>
    <property type="project" value="UniProtKB-EC"/>
</dbReference>
<feature type="region of interest" description="Disordered" evidence="10">
    <location>
        <begin position="767"/>
        <end position="822"/>
    </location>
</feature>
<feature type="region of interest" description="Disordered" evidence="10">
    <location>
        <begin position="684"/>
        <end position="717"/>
    </location>
</feature>
<dbReference type="CDD" id="cd09539">
    <property type="entry name" value="SAM_TNK-like"/>
    <property type="match status" value="1"/>
</dbReference>
<proteinExistence type="predicted"/>
<dbReference type="Gene3D" id="1.10.510.10">
    <property type="entry name" value="Transferase(Phosphotransferase) domain 1"/>
    <property type="match status" value="1"/>
</dbReference>
<feature type="compositionally biased region" description="Polar residues" evidence="10">
    <location>
        <begin position="513"/>
        <end position="522"/>
    </location>
</feature>
<dbReference type="SMART" id="SM00219">
    <property type="entry name" value="TyrKc"/>
    <property type="match status" value="1"/>
</dbReference>
<feature type="compositionally biased region" description="Low complexity" evidence="10">
    <location>
        <begin position="785"/>
        <end position="796"/>
    </location>
</feature>
<evidence type="ECO:0000256" key="7">
    <source>
        <dbReference type="ARBA" id="ARBA00023137"/>
    </source>
</evidence>
<feature type="compositionally biased region" description="Polar residues" evidence="10">
    <location>
        <begin position="24"/>
        <end position="35"/>
    </location>
</feature>
<dbReference type="InterPro" id="IPR000719">
    <property type="entry name" value="Prot_kinase_dom"/>
</dbReference>
<dbReference type="InterPro" id="IPR050198">
    <property type="entry name" value="Non-receptor_tyrosine_kinases"/>
</dbReference>
<name>A0A0P4VZY0_SCYOL</name>
<dbReference type="GO" id="GO:0004674">
    <property type="term" value="F:protein serine/threonine kinase activity"/>
    <property type="evidence" value="ECO:0007669"/>
    <property type="project" value="UniProtKB-EC"/>
</dbReference>
<comment type="catalytic activity">
    <reaction evidence="8">
        <text>L-threonyl-[protein] + ATP = O-phospho-L-threonyl-[protein] + ADP + H(+)</text>
        <dbReference type="Rhea" id="RHEA:46608"/>
        <dbReference type="Rhea" id="RHEA-COMP:11060"/>
        <dbReference type="Rhea" id="RHEA-COMP:11605"/>
        <dbReference type="ChEBI" id="CHEBI:15378"/>
        <dbReference type="ChEBI" id="CHEBI:30013"/>
        <dbReference type="ChEBI" id="CHEBI:30616"/>
        <dbReference type="ChEBI" id="CHEBI:61977"/>
        <dbReference type="ChEBI" id="CHEBI:456216"/>
        <dbReference type="EC" id="2.7.11.1"/>
    </reaction>
</comment>
<feature type="compositionally biased region" description="Basic and acidic residues" evidence="10">
    <location>
        <begin position="641"/>
        <end position="650"/>
    </location>
</feature>
<evidence type="ECO:0000256" key="10">
    <source>
        <dbReference type="SAM" id="MobiDB-lite"/>
    </source>
</evidence>
<dbReference type="EMBL" id="GDRN01095215">
    <property type="protein sequence ID" value="JAI59585.1"/>
    <property type="molecule type" value="Transcribed_RNA"/>
</dbReference>
<dbReference type="Pfam" id="PF22931">
    <property type="entry name" value="SAM_TNK"/>
    <property type="match status" value="1"/>
</dbReference>
<evidence type="ECO:0000256" key="6">
    <source>
        <dbReference type="ARBA" id="ARBA00022840"/>
    </source>
</evidence>
<dbReference type="FunFam" id="1.10.510.10:FF:001118">
    <property type="entry name" value="Tyrosine-protein kinase PR2"/>
    <property type="match status" value="1"/>
</dbReference>
<feature type="compositionally biased region" description="Polar residues" evidence="10">
    <location>
        <begin position="925"/>
        <end position="938"/>
    </location>
</feature>
<feature type="binding site" evidence="9">
    <location>
        <position position="207"/>
    </location>
    <ligand>
        <name>ATP</name>
        <dbReference type="ChEBI" id="CHEBI:30616"/>
    </ligand>
</feature>
<feature type="region of interest" description="Disordered" evidence="10">
    <location>
        <begin position="1061"/>
        <end position="1111"/>
    </location>
</feature>
<dbReference type="SMART" id="SM00285">
    <property type="entry name" value="PBD"/>
    <property type="match status" value="1"/>
</dbReference>
<feature type="region of interest" description="Disordered" evidence="10">
    <location>
        <begin position="579"/>
        <end position="667"/>
    </location>
</feature>
<evidence type="ECO:0000259" key="12">
    <source>
        <dbReference type="PROSITE" id="PS50108"/>
    </source>
</evidence>
<dbReference type="InterPro" id="IPR017441">
    <property type="entry name" value="Protein_kinase_ATP_BS"/>
</dbReference>
<dbReference type="Pfam" id="PF07714">
    <property type="entry name" value="PK_Tyr_Ser-Thr"/>
    <property type="match status" value="1"/>
</dbReference>
<dbReference type="PANTHER" id="PTHR24418">
    <property type="entry name" value="TYROSINE-PROTEIN KINASE"/>
    <property type="match status" value="1"/>
</dbReference>
<feature type="domain" description="Protein kinase" evidence="11">
    <location>
        <begin position="175"/>
        <end position="441"/>
    </location>
</feature>
<keyword evidence="5" id="KW-0418">Kinase</keyword>
<dbReference type="Pfam" id="PF00786">
    <property type="entry name" value="PBD"/>
    <property type="match status" value="1"/>
</dbReference>
<dbReference type="InterPro" id="IPR001245">
    <property type="entry name" value="Ser-Thr/Tyr_kinase_cat_dom"/>
</dbReference>
<protein>
    <recommendedName>
        <fullName evidence="1">non-specific protein-tyrosine kinase</fullName>
        <ecNumber evidence="1">2.7.10.2</ecNumber>
    </recommendedName>
</protein>
<feature type="compositionally biased region" description="Pro residues" evidence="10">
    <location>
        <begin position="948"/>
        <end position="959"/>
    </location>
</feature>
<feature type="region of interest" description="Disordered" evidence="10">
    <location>
        <begin position="513"/>
        <end position="549"/>
    </location>
</feature>
<dbReference type="SUPFAM" id="SSF56112">
    <property type="entry name" value="Protein kinase-like (PK-like)"/>
    <property type="match status" value="1"/>
</dbReference>
<feature type="compositionally biased region" description="Polar residues" evidence="10">
    <location>
        <begin position="1061"/>
        <end position="1081"/>
    </location>
</feature>
<reference evidence="13" key="1">
    <citation type="submission" date="2015-09" db="EMBL/GenBank/DDBJ databases">
        <title>Scylla olivacea transcriptome.</title>
        <authorList>
            <person name="Ikhwanuddin M."/>
        </authorList>
    </citation>
    <scope>NUCLEOTIDE SEQUENCE</scope>
</reference>
<feature type="domain" description="CRIB" evidence="12">
    <location>
        <begin position="541"/>
        <end position="555"/>
    </location>
</feature>
<evidence type="ECO:0000256" key="1">
    <source>
        <dbReference type="ARBA" id="ARBA00011903"/>
    </source>
</evidence>
<feature type="region of interest" description="Disordered" evidence="10">
    <location>
        <begin position="1130"/>
        <end position="1180"/>
    </location>
</feature>
<feature type="region of interest" description="Disordered" evidence="10">
    <location>
        <begin position="728"/>
        <end position="747"/>
    </location>
</feature>
<feature type="region of interest" description="Disordered" evidence="10">
    <location>
        <begin position="925"/>
        <end position="1027"/>
    </location>
</feature>
<evidence type="ECO:0000256" key="4">
    <source>
        <dbReference type="ARBA" id="ARBA00022741"/>
    </source>
</evidence>
<keyword evidence="6 9" id="KW-0067">ATP-binding</keyword>
<feature type="compositionally biased region" description="Polar residues" evidence="10">
    <location>
        <begin position="591"/>
        <end position="600"/>
    </location>
</feature>
<evidence type="ECO:0000256" key="2">
    <source>
        <dbReference type="ARBA" id="ARBA00022443"/>
    </source>
</evidence>
<feature type="region of interest" description="Disordered" evidence="10">
    <location>
        <begin position="16"/>
        <end position="43"/>
    </location>
</feature>
<evidence type="ECO:0000259" key="11">
    <source>
        <dbReference type="PROSITE" id="PS50011"/>
    </source>
</evidence>
<dbReference type="InterPro" id="IPR049587">
    <property type="entry name" value="TNK-like_SAM"/>
</dbReference>
<feature type="compositionally biased region" description="Pro residues" evidence="10">
    <location>
        <begin position="1137"/>
        <end position="1146"/>
    </location>
</feature>
<accession>A0A0P4VZY0</accession>
<dbReference type="Gene3D" id="3.30.200.20">
    <property type="entry name" value="Phosphorylase Kinase, domain 1"/>
    <property type="match status" value="1"/>
</dbReference>
<evidence type="ECO:0000256" key="9">
    <source>
        <dbReference type="PROSITE-ProRule" id="PRU10141"/>
    </source>
</evidence>
<dbReference type="PROSITE" id="PS00107">
    <property type="entry name" value="PROTEIN_KINASE_ATP"/>
    <property type="match status" value="1"/>
</dbReference>
<dbReference type="GO" id="GO:0005524">
    <property type="term" value="F:ATP binding"/>
    <property type="evidence" value="ECO:0007669"/>
    <property type="project" value="UniProtKB-UniRule"/>
</dbReference>
<dbReference type="CDD" id="cd05040">
    <property type="entry name" value="PTKc_Ack_like"/>
    <property type="match status" value="1"/>
</dbReference>
<feature type="compositionally biased region" description="Basic and acidic residues" evidence="10">
    <location>
        <begin position="728"/>
        <end position="737"/>
    </location>
</feature>
<evidence type="ECO:0000256" key="5">
    <source>
        <dbReference type="ARBA" id="ARBA00022777"/>
    </source>
</evidence>
<keyword evidence="7" id="KW-0829">Tyrosine-protein kinase</keyword>
<dbReference type="InterPro" id="IPR020635">
    <property type="entry name" value="Tyr_kinase_cat_dom"/>
</dbReference>